<dbReference type="HOGENOM" id="CLU_124994_1_0_11"/>
<evidence type="ECO:0000256" key="1">
    <source>
        <dbReference type="SAM" id="Phobius"/>
    </source>
</evidence>
<feature type="transmembrane region" description="Helical" evidence="1">
    <location>
        <begin position="100"/>
        <end position="118"/>
    </location>
</feature>
<accession>G8RJX5</accession>
<keyword evidence="3" id="KW-1185">Reference proteome</keyword>
<dbReference type="Proteomes" id="UP000005442">
    <property type="component" value="Chromosome"/>
</dbReference>
<protein>
    <recommendedName>
        <fullName evidence="4">Integral membrane protein</fullName>
    </recommendedName>
</protein>
<feature type="transmembrane region" description="Helical" evidence="1">
    <location>
        <begin position="46"/>
        <end position="69"/>
    </location>
</feature>
<proteinExistence type="predicted"/>
<dbReference type="KEGG" id="mrh:MycrhN_0360"/>
<dbReference type="AlphaFoldDB" id="G8RJX5"/>
<reference evidence="2 3" key="1">
    <citation type="submission" date="2011-12" db="EMBL/GenBank/DDBJ databases">
        <title>Complete sequence of Mycobacterium rhodesiae NBB3.</title>
        <authorList>
            <consortium name="US DOE Joint Genome Institute"/>
            <person name="Lucas S."/>
            <person name="Han J."/>
            <person name="Lapidus A."/>
            <person name="Cheng J.-F."/>
            <person name="Goodwin L."/>
            <person name="Pitluck S."/>
            <person name="Peters L."/>
            <person name="Mikhailova N."/>
            <person name="Gu W."/>
            <person name="Detter J.C."/>
            <person name="Han C."/>
            <person name="Tapia R."/>
            <person name="Land M."/>
            <person name="Hauser L."/>
            <person name="Kyrpides N."/>
            <person name="Ivanova N."/>
            <person name="Pagani I."/>
            <person name="Mattes T."/>
            <person name="Holmes A."/>
            <person name="Rutledge P."/>
            <person name="Paulsen I."/>
            <person name="Coleman N."/>
            <person name="Woyke T."/>
        </authorList>
    </citation>
    <scope>NUCLEOTIDE SEQUENCE [LARGE SCALE GENOMIC DNA]</scope>
    <source>
        <strain evidence="2 3">NBB3</strain>
    </source>
</reference>
<gene>
    <name evidence="2" type="ordered locus">MycrhN_0360</name>
</gene>
<evidence type="ECO:0000313" key="2">
    <source>
        <dbReference type="EMBL" id="AEV71000.1"/>
    </source>
</evidence>
<keyword evidence="1" id="KW-1133">Transmembrane helix</keyword>
<keyword evidence="1" id="KW-0812">Transmembrane</keyword>
<dbReference type="EMBL" id="CP003169">
    <property type="protein sequence ID" value="AEV71000.1"/>
    <property type="molecule type" value="Genomic_DNA"/>
</dbReference>
<feature type="transmembrane region" description="Helical" evidence="1">
    <location>
        <begin position="14"/>
        <end position="34"/>
    </location>
</feature>
<dbReference type="STRING" id="710685.MycrhN_0360"/>
<keyword evidence="1" id="KW-0472">Membrane</keyword>
<evidence type="ECO:0000313" key="3">
    <source>
        <dbReference type="Proteomes" id="UP000005442"/>
    </source>
</evidence>
<sequence>MVVTVPSPAAVRQAAIVVSLEGAAGVVAAVWYVVSGLLGTREPGMNLFGTAGWFVVMGSAVLAAGWALWTGRQWGRGLAVFAQLILLGVAWYVGVGSGQWVPGVALALVVSAVLALLFSPSALQWATGQDSPDASADNSGPDTR</sequence>
<organism evidence="2 3">
    <name type="scientific">Mycolicibacterium rhodesiae (strain NBB3)</name>
    <name type="common">Mycobacterium rhodesiae</name>
    <dbReference type="NCBI Taxonomy" id="710685"/>
    <lineage>
        <taxon>Bacteria</taxon>
        <taxon>Bacillati</taxon>
        <taxon>Actinomycetota</taxon>
        <taxon>Actinomycetes</taxon>
        <taxon>Mycobacteriales</taxon>
        <taxon>Mycobacteriaceae</taxon>
        <taxon>Mycolicibacterium</taxon>
    </lineage>
</organism>
<dbReference type="eggNOG" id="ENOG5033KSC">
    <property type="taxonomic scope" value="Bacteria"/>
</dbReference>
<feature type="transmembrane region" description="Helical" evidence="1">
    <location>
        <begin position="76"/>
        <end position="94"/>
    </location>
</feature>
<evidence type="ECO:0008006" key="4">
    <source>
        <dbReference type="Google" id="ProtNLM"/>
    </source>
</evidence>
<name>G8RJX5_MYCRN</name>